<proteinExistence type="predicted"/>
<accession>A0AAN6W9X1</accession>
<feature type="signal peptide" evidence="1">
    <location>
        <begin position="1"/>
        <end position="18"/>
    </location>
</feature>
<feature type="chain" id="PRO_5043021797" description="Secreted protein" evidence="1">
    <location>
        <begin position="19"/>
        <end position="208"/>
    </location>
</feature>
<keyword evidence="3" id="KW-1185">Reference proteome</keyword>
<evidence type="ECO:0000313" key="2">
    <source>
        <dbReference type="EMBL" id="KAK4178068.1"/>
    </source>
</evidence>
<dbReference type="AlphaFoldDB" id="A0AAN6W9X1"/>
<name>A0AAN6W9X1_9PEZI</name>
<dbReference type="EMBL" id="MU866148">
    <property type="protein sequence ID" value="KAK4178068.1"/>
    <property type="molecule type" value="Genomic_DNA"/>
</dbReference>
<evidence type="ECO:0008006" key="4">
    <source>
        <dbReference type="Google" id="ProtNLM"/>
    </source>
</evidence>
<comment type="caution">
    <text evidence="2">The sequence shown here is derived from an EMBL/GenBank/DDBJ whole genome shotgun (WGS) entry which is preliminary data.</text>
</comment>
<dbReference type="PANTHER" id="PTHR35605">
    <property type="entry name" value="ECP2 EFFECTOR PROTEIN DOMAIN-CONTAINING PROTEIN-RELATED"/>
    <property type="match status" value="1"/>
</dbReference>
<dbReference type="Proteomes" id="UP001302321">
    <property type="component" value="Unassembled WGS sequence"/>
</dbReference>
<sequence length="208" mass="22392">MLTSLISGMLLAVGSVTAIPASPDGMIITDITWTGQVIANGPMVNFTGPSLHAIEKSIAAVYPGFTWVTAPRSEDDAALSDLHSEGSLDDPAPELLKCWEGGVGDADAVRISDGIYYLQNVPGYCMNGPGPNNCGQISCSYNSAIMWCNHNRYPYKTHCRRFAKYAQAVVNGCQYTTRESAHYNMWTRGTQADGVGFSVIAAKPKEEC</sequence>
<dbReference type="PANTHER" id="PTHR35605:SF1">
    <property type="entry name" value="ECP2 EFFECTOR PROTEIN DOMAIN-CONTAINING PROTEIN-RELATED"/>
    <property type="match status" value="1"/>
</dbReference>
<reference evidence="2" key="1">
    <citation type="journal article" date="2023" name="Mol. Phylogenet. Evol.">
        <title>Genome-scale phylogeny and comparative genomics of the fungal order Sordariales.</title>
        <authorList>
            <person name="Hensen N."/>
            <person name="Bonometti L."/>
            <person name="Westerberg I."/>
            <person name="Brannstrom I.O."/>
            <person name="Guillou S."/>
            <person name="Cros-Aarteil S."/>
            <person name="Calhoun S."/>
            <person name="Haridas S."/>
            <person name="Kuo A."/>
            <person name="Mondo S."/>
            <person name="Pangilinan J."/>
            <person name="Riley R."/>
            <person name="LaButti K."/>
            <person name="Andreopoulos B."/>
            <person name="Lipzen A."/>
            <person name="Chen C."/>
            <person name="Yan M."/>
            <person name="Daum C."/>
            <person name="Ng V."/>
            <person name="Clum A."/>
            <person name="Steindorff A."/>
            <person name="Ohm R.A."/>
            <person name="Martin F."/>
            <person name="Silar P."/>
            <person name="Natvig D.O."/>
            <person name="Lalanne C."/>
            <person name="Gautier V."/>
            <person name="Ament-Velasquez S.L."/>
            <person name="Kruys A."/>
            <person name="Hutchinson M.I."/>
            <person name="Powell A.J."/>
            <person name="Barry K."/>
            <person name="Miller A.N."/>
            <person name="Grigoriev I.V."/>
            <person name="Debuchy R."/>
            <person name="Gladieux P."/>
            <person name="Hiltunen Thoren M."/>
            <person name="Johannesson H."/>
        </authorList>
    </citation>
    <scope>NUCLEOTIDE SEQUENCE</scope>
    <source>
        <strain evidence="2">CBS 892.96</strain>
    </source>
</reference>
<keyword evidence="1" id="KW-0732">Signal</keyword>
<organism evidence="2 3">
    <name type="scientific">Triangularia setosa</name>
    <dbReference type="NCBI Taxonomy" id="2587417"/>
    <lineage>
        <taxon>Eukaryota</taxon>
        <taxon>Fungi</taxon>
        <taxon>Dikarya</taxon>
        <taxon>Ascomycota</taxon>
        <taxon>Pezizomycotina</taxon>
        <taxon>Sordariomycetes</taxon>
        <taxon>Sordariomycetidae</taxon>
        <taxon>Sordariales</taxon>
        <taxon>Podosporaceae</taxon>
        <taxon>Triangularia</taxon>
    </lineage>
</organism>
<evidence type="ECO:0000313" key="3">
    <source>
        <dbReference type="Proteomes" id="UP001302321"/>
    </source>
</evidence>
<reference evidence="2" key="2">
    <citation type="submission" date="2023-05" db="EMBL/GenBank/DDBJ databases">
        <authorList>
            <consortium name="Lawrence Berkeley National Laboratory"/>
            <person name="Steindorff A."/>
            <person name="Hensen N."/>
            <person name="Bonometti L."/>
            <person name="Westerberg I."/>
            <person name="Brannstrom I.O."/>
            <person name="Guillou S."/>
            <person name="Cros-Aarteil S."/>
            <person name="Calhoun S."/>
            <person name="Haridas S."/>
            <person name="Kuo A."/>
            <person name="Mondo S."/>
            <person name="Pangilinan J."/>
            <person name="Riley R."/>
            <person name="Labutti K."/>
            <person name="Andreopoulos B."/>
            <person name="Lipzen A."/>
            <person name="Chen C."/>
            <person name="Yanf M."/>
            <person name="Daum C."/>
            <person name="Ng V."/>
            <person name="Clum A."/>
            <person name="Ohm R."/>
            <person name="Martin F."/>
            <person name="Silar P."/>
            <person name="Natvig D."/>
            <person name="Lalanne C."/>
            <person name="Gautier V."/>
            <person name="Ament-Velasquez S.L."/>
            <person name="Kruys A."/>
            <person name="Hutchinson M.I."/>
            <person name="Powell A.J."/>
            <person name="Barry K."/>
            <person name="Miller A.N."/>
            <person name="Grigoriev I.V."/>
            <person name="Debuchy R."/>
            <person name="Gladieux P."/>
            <person name="Thoren M.H."/>
            <person name="Johannesson H."/>
        </authorList>
    </citation>
    <scope>NUCLEOTIDE SEQUENCE</scope>
    <source>
        <strain evidence="2">CBS 892.96</strain>
    </source>
</reference>
<protein>
    <recommendedName>
        <fullName evidence="4">Secreted protein</fullName>
    </recommendedName>
</protein>
<gene>
    <name evidence="2" type="ORF">QBC36DRAFT_235245</name>
</gene>
<evidence type="ECO:0000256" key="1">
    <source>
        <dbReference type="SAM" id="SignalP"/>
    </source>
</evidence>